<dbReference type="Proteomes" id="UP000414233">
    <property type="component" value="Unassembled WGS sequence"/>
</dbReference>
<feature type="chain" id="PRO_5022820611" evidence="1">
    <location>
        <begin position="28"/>
        <end position="155"/>
    </location>
</feature>
<dbReference type="AlphaFoldDB" id="A0A5E4WHD0"/>
<gene>
    <name evidence="3" type="ORF">PTE30175_03217</name>
</gene>
<feature type="domain" description="Spore coat protein U/FanG" evidence="2">
    <location>
        <begin position="23"/>
        <end position="152"/>
    </location>
</feature>
<dbReference type="PROSITE" id="PS51257">
    <property type="entry name" value="PROKAR_LIPOPROTEIN"/>
    <property type="match status" value="1"/>
</dbReference>
<accession>A0A5E4WHD0</accession>
<dbReference type="PANTHER" id="PTHR37089">
    <property type="entry name" value="PROTEIN U-RELATED"/>
    <property type="match status" value="1"/>
</dbReference>
<dbReference type="PANTHER" id="PTHR37089:SF3">
    <property type="entry name" value="EXPORTED PROTEIN"/>
    <property type="match status" value="1"/>
</dbReference>
<dbReference type="RefSeq" id="WP_150698062.1">
    <property type="nucleotide sequence ID" value="NZ_CABPRZ010000013.1"/>
</dbReference>
<proteinExistence type="predicted"/>
<dbReference type="Pfam" id="PF05229">
    <property type="entry name" value="SCPU"/>
    <property type="match status" value="1"/>
</dbReference>
<protein>
    <submittedName>
        <fullName evidence="3">Secreted pili protein involved in motility and biofilm formation</fullName>
    </submittedName>
</protein>
<keyword evidence="4" id="KW-1185">Reference proteome</keyword>
<evidence type="ECO:0000259" key="2">
    <source>
        <dbReference type="Pfam" id="PF05229"/>
    </source>
</evidence>
<reference evidence="3 4" key="1">
    <citation type="submission" date="2019-08" db="EMBL/GenBank/DDBJ databases">
        <authorList>
            <person name="Peeters C."/>
        </authorList>
    </citation>
    <scope>NUCLEOTIDE SEQUENCE [LARGE SCALE GENOMIC DNA]</scope>
    <source>
        <strain evidence="3 4">LMG 30175</strain>
    </source>
</reference>
<feature type="signal peptide" evidence="1">
    <location>
        <begin position="1"/>
        <end position="27"/>
    </location>
</feature>
<sequence>MRKACRDLCCWLPVAVAISTYACISHAASATCSVTSSSGINFGSYDPLSGTPVSGAATVQVACDKNATVTLSIDGQSGLGPRQMTGATDVLSYQLYTDAAMRTIWGDGTGGTQTVTLTLQGSPRFGLFTIYGQVPGGQDVSVGTYNATLIMTLSF</sequence>
<evidence type="ECO:0000313" key="4">
    <source>
        <dbReference type="Proteomes" id="UP000414233"/>
    </source>
</evidence>
<dbReference type="SMART" id="SM00972">
    <property type="entry name" value="SCPU"/>
    <property type="match status" value="1"/>
</dbReference>
<dbReference type="EMBL" id="CABPRZ010000013">
    <property type="protein sequence ID" value="VVE24252.1"/>
    <property type="molecule type" value="Genomic_DNA"/>
</dbReference>
<dbReference type="InterPro" id="IPR053167">
    <property type="entry name" value="Spore_coat_component"/>
</dbReference>
<keyword evidence="1" id="KW-0732">Signal</keyword>
<evidence type="ECO:0000256" key="1">
    <source>
        <dbReference type="SAM" id="SignalP"/>
    </source>
</evidence>
<dbReference type="OrthoDB" id="8751277at2"/>
<evidence type="ECO:0000313" key="3">
    <source>
        <dbReference type="EMBL" id="VVE24252.1"/>
    </source>
</evidence>
<organism evidence="3 4">
    <name type="scientific">Pandoraea terrae</name>
    <dbReference type="NCBI Taxonomy" id="1537710"/>
    <lineage>
        <taxon>Bacteria</taxon>
        <taxon>Pseudomonadati</taxon>
        <taxon>Pseudomonadota</taxon>
        <taxon>Betaproteobacteria</taxon>
        <taxon>Burkholderiales</taxon>
        <taxon>Burkholderiaceae</taxon>
        <taxon>Pandoraea</taxon>
    </lineage>
</organism>
<name>A0A5E4WHD0_9BURK</name>
<dbReference type="InterPro" id="IPR007893">
    <property type="entry name" value="Spore_coat_U/FanG"/>
</dbReference>